<keyword evidence="5" id="KW-1185">Reference proteome</keyword>
<dbReference type="InterPro" id="IPR012902">
    <property type="entry name" value="N_methyl_site"/>
</dbReference>
<dbReference type="NCBIfam" id="TIGR02532">
    <property type="entry name" value="IV_pilin_GFxxxE"/>
    <property type="match status" value="1"/>
</dbReference>
<evidence type="ECO:0000313" key="5">
    <source>
        <dbReference type="Proteomes" id="UP000324760"/>
    </source>
</evidence>
<feature type="transmembrane region" description="Helical" evidence="3">
    <location>
        <begin position="12"/>
        <end position="34"/>
    </location>
</feature>
<dbReference type="Pfam" id="PF00114">
    <property type="entry name" value="Pilin"/>
    <property type="match status" value="1"/>
</dbReference>
<dbReference type="AlphaFoldDB" id="A0A5P1R8Y1"/>
<proteinExistence type="inferred from homology"/>
<comment type="similarity">
    <text evidence="1">Belongs to the N-Me-Phe pilin family.</text>
</comment>
<keyword evidence="3" id="KW-0472">Membrane</keyword>
<dbReference type="Gene3D" id="3.30.700.10">
    <property type="entry name" value="Glycoprotein, Type 4 Pilin"/>
    <property type="match status" value="1"/>
</dbReference>
<keyword evidence="2" id="KW-0488">Methylation</keyword>
<accession>A0A5P1R8Y1</accession>
<keyword evidence="3" id="KW-1133">Transmembrane helix</keyword>
<name>A0A5P1R8Y1_9GAMM</name>
<dbReference type="GO" id="GO:0007155">
    <property type="term" value="P:cell adhesion"/>
    <property type="evidence" value="ECO:0007669"/>
    <property type="project" value="InterPro"/>
</dbReference>
<dbReference type="InterPro" id="IPR001082">
    <property type="entry name" value="Pilin"/>
</dbReference>
<evidence type="ECO:0000313" key="4">
    <source>
        <dbReference type="EMBL" id="QEQ96043.1"/>
    </source>
</evidence>
<dbReference type="SUPFAM" id="SSF54523">
    <property type="entry name" value="Pili subunits"/>
    <property type="match status" value="1"/>
</dbReference>
<evidence type="ECO:0000256" key="1">
    <source>
        <dbReference type="ARBA" id="ARBA00005233"/>
    </source>
</evidence>
<organism evidence="4 5">
    <name type="scientific">Neptunomonas concharum</name>
    <dbReference type="NCBI Taxonomy" id="1031538"/>
    <lineage>
        <taxon>Bacteria</taxon>
        <taxon>Pseudomonadati</taxon>
        <taxon>Pseudomonadota</taxon>
        <taxon>Gammaproteobacteria</taxon>
        <taxon>Oceanospirillales</taxon>
        <taxon>Oceanospirillaceae</taxon>
        <taxon>Neptunomonas</taxon>
    </lineage>
</organism>
<sequence length="145" mass="15240">MKNQEVSEVGFTLIELMIVVAIIAILASIAIPAYQDYTIRARVAEALIFATMSKATVGENIAINNVIGVNTCLGVTNITPPDSTENVASSSCSAITGALTLNTTSKAGSLTLVLTPLLDASGAIRWNCSVANVNHNRYVPSECRI</sequence>
<evidence type="ECO:0000256" key="2">
    <source>
        <dbReference type="ARBA" id="ARBA00022481"/>
    </source>
</evidence>
<evidence type="ECO:0000256" key="3">
    <source>
        <dbReference type="SAM" id="Phobius"/>
    </source>
</evidence>
<dbReference type="OrthoDB" id="5918848at2"/>
<dbReference type="InterPro" id="IPR045584">
    <property type="entry name" value="Pilin-like"/>
</dbReference>
<gene>
    <name evidence="4" type="ORF">F0U83_04600</name>
</gene>
<dbReference type="Proteomes" id="UP000324760">
    <property type="component" value="Chromosome"/>
</dbReference>
<dbReference type="EMBL" id="CP043869">
    <property type="protein sequence ID" value="QEQ96043.1"/>
    <property type="molecule type" value="Genomic_DNA"/>
</dbReference>
<dbReference type="GO" id="GO:0009289">
    <property type="term" value="C:pilus"/>
    <property type="evidence" value="ECO:0007669"/>
    <property type="project" value="InterPro"/>
</dbReference>
<keyword evidence="3" id="KW-0812">Transmembrane</keyword>
<reference evidence="4 5" key="1">
    <citation type="journal article" date="2019" name="Biochem. Eng. J.">
        <title>Metabolic engineering of the marine bacteria Neptunomonas concharum for the production of acetoin and meso-2,3-butanediol from acetate.</title>
        <authorList>
            <person name="Li W."/>
            <person name="Pu N."/>
            <person name="Liu C.-X."/>
            <person name="Yuan Q.-P."/>
            <person name="Li Z.-J."/>
        </authorList>
    </citation>
    <scope>NUCLEOTIDE SEQUENCE [LARGE SCALE GENOMIC DNA]</scope>
    <source>
        <strain evidence="4 5">JCM17730</strain>
    </source>
</reference>
<dbReference type="Pfam" id="PF07963">
    <property type="entry name" value="N_methyl"/>
    <property type="match status" value="1"/>
</dbReference>
<dbReference type="RefSeq" id="WP_138988749.1">
    <property type="nucleotide sequence ID" value="NZ_CP043869.1"/>
</dbReference>
<protein>
    <submittedName>
        <fullName evidence="4">Pilin</fullName>
    </submittedName>
</protein>
<dbReference type="KEGG" id="ncu:F0U83_04600"/>